<dbReference type="InterPro" id="IPR028978">
    <property type="entry name" value="Chorismate_lyase_/UTRA_dom_sf"/>
</dbReference>
<dbReference type="Pfam" id="PF07702">
    <property type="entry name" value="UTRA"/>
    <property type="match status" value="1"/>
</dbReference>
<dbReference type="GO" id="GO:0003677">
    <property type="term" value="F:DNA binding"/>
    <property type="evidence" value="ECO:0007669"/>
    <property type="project" value="UniProtKB-KW"/>
</dbReference>
<keyword evidence="2 5" id="KW-0238">DNA-binding</keyword>
<dbReference type="OrthoDB" id="457376at2"/>
<sequence length="244" mass="27895">MTLNLKLERNTLRSQAAEILLNMIKEGRFAGNRLPAEEELARMMGVSRATVREALYSLVQLGIITKRQGKGNFCHPSIANLPARLDISTDFLELLKTKDQGARVIHKDLRCTACSPRARENLGLAEGEKVVRFDRLYYQDGRPAILAEIEIPQRYFRQLPPTEEVRPTLKEFYEAYCEGELVKMIIQMKSRIYPQAAEIFQIDSQTPLLWWEEKWLTLEDQPACYASVYFNPGVTSLSLVVTLG</sequence>
<evidence type="ECO:0000313" key="6">
    <source>
        <dbReference type="Proteomes" id="UP000192569"/>
    </source>
</evidence>
<dbReference type="CDD" id="cd07377">
    <property type="entry name" value="WHTH_GntR"/>
    <property type="match status" value="1"/>
</dbReference>
<dbReference type="InterPro" id="IPR050679">
    <property type="entry name" value="Bact_HTH_transcr_reg"/>
</dbReference>
<dbReference type="GO" id="GO:0003700">
    <property type="term" value="F:DNA-binding transcription factor activity"/>
    <property type="evidence" value="ECO:0007669"/>
    <property type="project" value="InterPro"/>
</dbReference>
<dbReference type="GO" id="GO:0045892">
    <property type="term" value="P:negative regulation of DNA-templated transcription"/>
    <property type="evidence" value="ECO:0007669"/>
    <property type="project" value="TreeGrafter"/>
</dbReference>
<dbReference type="InterPro" id="IPR036388">
    <property type="entry name" value="WH-like_DNA-bd_sf"/>
</dbReference>
<evidence type="ECO:0000256" key="3">
    <source>
        <dbReference type="ARBA" id="ARBA00023163"/>
    </source>
</evidence>
<evidence type="ECO:0000313" key="5">
    <source>
        <dbReference type="EMBL" id="SMB91954.1"/>
    </source>
</evidence>
<dbReference type="EMBL" id="LT838272">
    <property type="protein sequence ID" value="SMB91954.1"/>
    <property type="molecule type" value="Genomic_DNA"/>
</dbReference>
<evidence type="ECO:0000256" key="1">
    <source>
        <dbReference type="ARBA" id="ARBA00023015"/>
    </source>
</evidence>
<evidence type="ECO:0000256" key="2">
    <source>
        <dbReference type="ARBA" id="ARBA00023125"/>
    </source>
</evidence>
<dbReference type="Proteomes" id="UP000192569">
    <property type="component" value="Chromosome I"/>
</dbReference>
<accession>A0A1W1VG62</accession>
<dbReference type="PRINTS" id="PR00035">
    <property type="entry name" value="HTHGNTR"/>
</dbReference>
<dbReference type="AlphaFoldDB" id="A0A1W1VG62"/>
<dbReference type="RefSeq" id="WP_084663812.1">
    <property type="nucleotide sequence ID" value="NZ_LT838272.1"/>
</dbReference>
<dbReference type="PANTHER" id="PTHR44846:SF1">
    <property type="entry name" value="MANNOSYL-D-GLYCERATE TRANSPORT_METABOLISM SYSTEM REPRESSOR MNGR-RELATED"/>
    <property type="match status" value="1"/>
</dbReference>
<dbReference type="SMART" id="SM00345">
    <property type="entry name" value="HTH_GNTR"/>
    <property type="match status" value="1"/>
</dbReference>
<organism evidence="5 6">
    <name type="scientific">Thermanaeromonas toyohensis ToBE</name>
    <dbReference type="NCBI Taxonomy" id="698762"/>
    <lineage>
        <taxon>Bacteria</taxon>
        <taxon>Bacillati</taxon>
        <taxon>Bacillota</taxon>
        <taxon>Clostridia</taxon>
        <taxon>Neomoorellales</taxon>
        <taxon>Neomoorellaceae</taxon>
        <taxon>Thermanaeromonas</taxon>
    </lineage>
</organism>
<evidence type="ECO:0000259" key="4">
    <source>
        <dbReference type="PROSITE" id="PS50949"/>
    </source>
</evidence>
<dbReference type="SUPFAM" id="SSF64288">
    <property type="entry name" value="Chorismate lyase-like"/>
    <property type="match status" value="1"/>
</dbReference>
<dbReference type="Gene3D" id="1.10.10.10">
    <property type="entry name" value="Winged helix-like DNA-binding domain superfamily/Winged helix DNA-binding domain"/>
    <property type="match status" value="1"/>
</dbReference>
<dbReference type="SUPFAM" id="SSF46785">
    <property type="entry name" value="Winged helix' DNA-binding domain"/>
    <property type="match status" value="1"/>
</dbReference>
<dbReference type="InterPro" id="IPR000524">
    <property type="entry name" value="Tscrpt_reg_HTH_GntR"/>
</dbReference>
<dbReference type="PROSITE" id="PS50949">
    <property type="entry name" value="HTH_GNTR"/>
    <property type="match status" value="1"/>
</dbReference>
<name>A0A1W1VG62_9FIRM</name>
<dbReference type="PANTHER" id="PTHR44846">
    <property type="entry name" value="MANNOSYL-D-GLYCERATE TRANSPORT/METABOLISM SYSTEM REPRESSOR MNGR-RELATED"/>
    <property type="match status" value="1"/>
</dbReference>
<dbReference type="SMART" id="SM00866">
    <property type="entry name" value="UTRA"/>
    <property type="match status" value="1"/>
</dbReference>
<dbReference type="InterPro" id="IPR036390">
    <property type="entry name" value="WH_DNA-bd_sf"/>
</dbReference>
<keyword evidence="1" id="KW-0805">Transcription regulation</keyword>
<dbReference type="Pfam" id="PF00392">
    <property type="entry name" value="GntR"/>
    <property type="match status" value="1"/>
</dbReference>
<keyword evidence="6" id="KW-1185">Reference proteome</keyword>
<keyword evidence="3" id="KW-0804">Transcription</keyword>
<dbReference type="STRING" id="698762.SAMN00808754_0549"/>
<reference evidence="5 6" key="1">
    <citation type="submission" date="2017-04" db="EMBL/GenBank/DDBJ databases">
        <authorList>
            <person name="Afonso C.L."/>
            <person name="Miller P.J."/>
            <person name="Scott M.A."/>
            <person name="Spackman E."/>
            <person name="Goraichik I."/>
            <person name="Dimitrov K.M."/>
            <person name="Suarez D.L."/>
            <person name="Swayne D.E."/>
        </authorList>
    </citation>
    <scope>NUCLEOTIDE SEQUENCE [LARGE SCALE GENOMIC DNA]</scope>
    <source>
        <strain evidence="5 6">ToBE</strain>
    </source>
</reference>
<dbReference type="InterPro" id="IPR011663">
    <property type="entry name" value="UTRA"/>
</dbReference>
<protein>
    <submittedName>
        <fullName evidence="5">DNA-binding transcriptional regulator, GntR family</fullName>
    </submittedName>
</protein>
<gene>
    <name evidence="5" type="ORF">SAMN00808754_0549</name>
</gene>
<proteinExistence type="predicted"/>
<dbReference type="Gene3D" id="3.40.1410.10">
    <property type="entry name" value="Chorismate lyase-like"/>
    <property type="match status" value="1"/>
</dbReference>
<feature type="domain" description="HTH gntR-type" evidence="4">
    <location>
        <begin position="10"/>
        <end position="77"/>
    </location>
</feature>